<proteinExistence type="predicted"/>
<evidence type="ECO:0000313" key="1">
    <source>
        <dbReference type="EMBL" id="VAW80720.1"/>
    </source>
</evidence>
<gene>
    <name evidence="1" type="ORF">MNBD_GAMMA15-129</name>
</gene>
<reference evidence="1" key="1">
    <citation type="submission" date="2018-06" db="EMBL/GenBank/DDBJ databases">
        <authorList>
            <person name="Zhirakovskaya E."/>
        </authorList>
    </citation>
    <scope>NUCLEOTIDE SEQUENCE</scope>
</reference>
<dbReference type="EMBL" id="UOFN01000130">
    <property type="protein sequence ID" value="VAW80720.1"/>
    <property type="molecule type" value="Genomic_DNA"/>
</dbReference>
<protein>
    <recommendedName>
        <fullName evidence="2">Lipoprotein</fullName>
    </recommendedName>
</protein>
<name>A0A3B0YVJ3_9ZZZZ</name>
<dbReference type="PROSITE" id="PS51257">
    <property type="entry name" value="PROKAR_LIPOPROTEIN"/>
    <property type="match status" value="1"/>
</dbReference>
<organism evidence="1">
    <name type="scientific">hydrothermal vent metagenome</name>
    <dbReference type="NCBI Taxonomy" id="652676"/>
    <lineage>
        <taxon>unclassified sequences</taxon>
        <taxon>metagenomes</taxon>
        <taxon>ecological metagenomes</taxon>
    </lineage>
</organism>
<evidence type="ECO:0008006" key="2">
    <source>
        <dbReference type="Google" id="ProtNLM"/>
    </source>
</evidence>
<dbReference type="AlphaFoldDB" id="A0A3B0YVJ3"/>
<sequence length="156" mass="17069">MGGLKKTSGLALALVRRGLLILVSLTFAACSDSDYELSPPQILRLEAGCDVRQGCTGQSDGVSVAVRMTPHRTALKPFRIELSSDANIEAVGLSLKMRGMEMGQNRYRLLRSDTGAWQSEVTLPVCTSGRSDWIAILDLHTSNRLYRLSVPFTLDK</sequence>
<accession>A0A3B0YVJ3</accession>